<reference evidence="3" key="1">
    <citation type="submission" date="2022-11" db="EMBL/GenBank/DDBJ databases">
        <authorList>
            <person name="Kikuchi T."/>
        </authorList>
    </citation>
    <scope>NUCLEOTIDE SEQUENCE</scope>
    <source>
        <strain evidence="3">PS1010</strain>
    </source>
</reference>
<dbReference type="Proteomes" id="UP001152747">
    <property type="component" value="Unassembled WGS sequence"/>
</dbReference>
<dbReference type="EMBL" id="CANHGI010000004">
    <property type="protein sequence ID" value="CAI5449014.1"/>
    <property type="molecule type" value="Genomic_DNA"/>
</dbReference>
<dbReference type="SUPFAM" id="SSF56300">
    <property type="entry name" value="Metallo-dependent phosphatases"/>
    <property type="match status" value="1"/>
</dbReference>
<evidence type="ECO:0000313" key="4">
    <source>
        <dbReference type="Proteomes" id="UP001152747"/>
    </source>
</evidence>
<dbReference type="Gene3D" id="3.60.21.10">
    <property type="match status" value="1"/>
</dbReference>
<dbReference type="FunFam" id="3.60.21.10:FF:000145">
    <property type="entry name" value="Serine/threonine-protein phosphatase"/>
    <property type="match status" value="1"/>
</dbReference>
<keyword evidence="1" id="KW-0378">Hydrolase</keyword>
<dbReference type="GO" id="GO:0005737">
    <property type="term" value="C:cytoplasm"/>
    <property type="evidence" value="ECO:0007669"/>
    <property type="project" value="TreeGrafter"/>
</dbReference>
<proteinExistence type="inferred from homology"/>
<dbReference type="AlphaFoldDB" id="A0A9P1IQ56"/>
<keyword evidence="4" id="KW-1185">Reference proteome</keyword>
<dbReference type="PANTHER" id="PTHR11668:SF285">
    <property type="entry name" value="SERINE_THREONINE-PROTEIN PHOSPHATASE-RELATED"/>
    <property type="match status" value="1"/>
</dbReference>
<dbReference type="Pfam" id="PF00149">
    <property type="entry name" value="Metallophos"/>
    <property type="match status" value="1"/>
</dbReference>
<accession>A0A9P1IQ56</accession>
<dbReference type="InterPro" id="IPR050341">
    <property type="entry name" value="PP1_catalytic_subunit"/>
</dbReference>
<dbReference type="InterPro" id="IPR029052">
    <property type="entry name" value="Metallo-depent_PP-like"/>
</dbReference>
<name>A0A9P1IQ56_9PELO</name>
<dbReference type="InterPro" id="IPR004843">
    <property type="entry name" value="Calcineurin-like_PHP"/>
</dbReference>
<dbReference type="PRINTS" id="PR00114">
    <property type="entry name" value="STPHPHTASE"/>
</dbReference>
<dbReference type="InterPro" id="IPR006186">
    <property type="entry name" value="Ser/Thr-sp_prot-phosphatase"/>
</dbReference>
<evidence type="ECO:0000259" key="2">
    <source>
        <dbReference type="PROSITE" id="PS00125"/>
    </source>
</evidence>
<dbReference type="SMART" id="SM00156">
    <property type="entry name" value="PP2Ac"/>
    <property type="match status" value="1"/>
</dbReference>
<gene>
    <name evidence="3" type="ORF">CAMP_LOCUS11651</name>
</gene>
<organism evidence="3 4">
    <name type="scientific">Caenorhabditis angaria</name>
    <dbReference type="NCBI Taxonomy" id="860376"/>
    <lineage>
        <taxon>Eukaryota</taxon>
        <taxon>Metazoa</taxon>
        <taxon>Ecdysozoa</taxon>
        <taxon>Nematoda</taxon>
        <taxon>Chromadorea</taxon>
        <taxon>Rhabditida</taxon>
        <taxon>Rhabditina</taxon>
        <taxon>Rhabditomorpha</taxon>
        <taxon>Rhabditoidea</taxon>
        <taxon>Rhabditidae</taxon>
        <taxon>Peloderinae</taxon>
        <taxon>Caenorhabditis</taxon>
    </lineage>
</organism>
<dbReference type="EC" id="3.1.3.16" evidence="1"/>
<sequence length="346" mass="39784">MESIENLAQRMICRIIKFRDLEGFSNAEVLLILKKSKQIMRPLPAMLELEAPITIFGDIHGQLADLLRYFNVIGYPPKHSLLFLGDYVDRGGFSFEVIMILLCYKIKYPNKIHLLRGNHECFKMNRLYGFHEELKRKRNSIIWNKFQDVFNEMALCALIGRKILCMHGGISEHAKSWQSFYDLKKPHKPKKCDEGLALDLMWADPSQEKCSTYSINHLRSISVIFGEQAVTDFMKLLGLSLIVRAHEVSQEGFQFMFQKRVVTVFSAPFYCGNDSNCGAIMHVDPNFEVSFTVLRPRIIATSENFALAQSMEKNYNQLLAPSPDPNRGRHLAKKESSTRLNVVLDK</sequence>
<dbReference type="OrthoDB" id="5865511at2759"/>
<comment type="similarity">
    <text evidence="1">Belongs to the PPP phosphatase family.</text>
</comment>
<dbReference type="PROSITE" id="PS00125">
    <property type="entry name" value="SER_THR_PHOSPHATASE"/>
    <property type="match status" value="1"/>
</dbReference>
<comment type="catalytic activity">
    <reaction evidence="1">
        <text>O-phospho-L-threonyl-[protein] + H2O = L-threonyl-[protein] + phosphate</text>
        <dbReference type="Rhea" id="RHEA:47004"/>
        <dbReference type="Rhea" id="RHEA-COMP:11060"/>
        <dbReference type="Rhea" id="RHEA-COMP:11605"/>
        <dbReference type="ChEBI" id="CHEBI:15377"/>
        <dbReference type="ChEBI" id="CHEBI:30013"/>
        <dbReference type="ChEBI" id="CHEBI:43474"/>
        <dbReference type="ChEBI" id="CHEBI:61977"/>
        <dbReference type="EC" id="3.1.3.16"/>
    </reaction>
</comment>
<protein>
    <recommendedName>
        <fullName evidence="1">Serine/threonine-protein phosphatase</fullName>
        <ecNumber evidence="1">3.1.3.16</ecNumber>
    </recommendedName>
</protein>
<feature type="domain" description="Serine/threonine specific protein phosphatases" evidence="2">
    <location>
        <begin position="115"/>
        <end position="120"/>
    </location>
</feature>
<evidence type="ECO:0000313" key="3">
    <source>
        <dbReference type="EMBL" id="CAI5449014.1"/>
    </source>
</evidence>
<evidence type="ECO:0000256" key="1">
    <source>
        <dbReference type="RuleBase" id="RU004273"/>
    </source>
</evidence>
<comment type="caution">
    <text evidence="3">The sequence shown here is derived from an EMBL/GenBank/DDBJ whole genome shotgun (WGS) entry which is preliminary data.</text>
</comment>
<dbReference type="GO" id="GO:0005634">
    <property type="term" value="C:nucleus"/>
    <property type="evidence" value="ECO:0007669"/>
    <property type="project" value="TreeGrafter"/>
</dbReference>
<dbReference type="PANTHER" id="PTHR11668">
    <property type="entry name" value="SERINE/THREONINE PROTEIN PHOSPHATASE"/>
    <property type="match status" value="1"/>
</dbReference>
<dbReference type="GO" id="GO:0004722">
    <property type="term" value="F:protein serine/threonine phosphatase activity"/>
    <property type="evidence" value="ECO:0007669"/>
    <property type="project" value="UniProtKB-EC"/>
</dbReference>